<comment type="subcellular location">
    <subcellularLocation>
        <location evidence="1">Membrane</location>
        <topology evidence="1">Multi-pass membrane protein</topology>
    </subcellularLocation>
</comment>
<sequence length="570" mass="63217">MTANPLVKAFTWARTVVPLEKRNVFVVYAIILLGTVLDNLSSASALTLSANIQKQFNTDSSTTSWVLSGYALTLGSFIMVSGKIADVIGPHNLYLIGITIFWISALICACIPHTSIVALIVFRAIQGIGASTLIPSTIALTANYFTGPLQKHLNTAVIYMIVALTATLGLGVVLGGAFSETNVGYKGFFYFVFAYSFVVDVLLVFFIIPINKTDGHNKLKMKNIDFVAAFLVIAGCLLMILGLTEGGEKWRSPKAIAPLIIGFFTAASALVYEVLYIRRYQVLHQNEDKSSSWKLQVDLLFPPEILKIPNFYPFLIICGLYYATFVMIIAIGVYTYSLIYHDSNIITAVKVFPMSIGLVFGAIVYRDSYYKKVGYKRMFIISGVLSLVSIIWFSRTKFGTTNAYWKYDMGALFLYGYSVNIFFNIYMPLVIQCTPLHLQGNVNGIFQTCSQVLLSIGNALIPSIAGNLRIAYTFEEKLIIQNKLRTIFYVMMGFHAFIVILMVVAIKDPKAIEVEDDIIENNAIDPNVDIEKLEENDNSESSIESSEMNKKASVESPAENLSIEPPKNTN</sequence>
<dbReference type="InterPro" id="IPR036259">
    <property type="entry name" value="MFS_trans_sf"/>
</dbReference>
<feature type="transmembrane region" description="Helical" evidence="7">
    <location>
        <begin position="414"/>
        <end position="431"/>
    </location>
</feature>
<evidence type="ECO:0000259" key="8">
    <source>
        <dbReference type="PROSITE" id="PS50850"/>
    </source>
</evidence>
<feature type="transmembrane region" description="Helical" evidence="7">
    <location>
        <begin position="223"/>
        <end position="243"/>
    </location>
</feature>
<reference evidence="9 10" key="1">
    <citation type="journal article" date="2023" name="Elife">
        <title>Identification of key yeast species and microbe-microbe interactions impacting larval growth of Drosophila in the wild.</title>
        <authorList>
            <person name="Mure A."/>
            <person name="Sugiura Y."/>
            <person name="Maeda R."/>
            <person name="Honda K."/>
            <person name="Sakurai N."/>
            <person name="Takahashi Y."/>
            <person name="Watada M."/>
            <person name="Katoh T."/>
            <person name="Gotoh A."/>
            <person name="Gotoh Y."/>
            <person name="Taniguchi I."/>
            <person name="Nakamura K."/>
            <person name="Hayashi T."/>
            <person name="Katayama T."/>
            <person name="Uemura T."/>
            <person name="Hattori Y."/>
        </authorList>
    </citation>
    <scope>NUCLEOTIDE SEQUENCE [LARGE SCALE GENOMIC DNA]</scope>
    <source>
        <strain evidence="9 10">PK-24</strain>
    </source>
</reference>
<feature type="transmembrane region" description="Helical" evidence="7">
    <location>
        <begin position="190"/>
        <end position="211"/>
    </location>
</feature>
<feature type="transmembrane region" description="Helical" evidence="7">
    <location>
        <begin position="255"/>
        <end position="275"/>
    </location>
</feature>
<dbReference type="AlphaFoldDB" id="A0AAV5RBT6"/>
<keyword evidence="5 7" id="KW-0472">Membrane</keyword>
<dbReference type="Pfam" id="PF07690">
    <property type="entry name" value="MFS_1"/>
    <property type="match status" value="1"/>
</dbReference>
<feature type="transmembrane region" description="Helical" evidence="7">
    <location>
        <begin position="452"/>
        <end position="474"/>
    </location>
</feature>
<keyword evidence="3 7" id="KW-0812">Transmembrane</keyword>
<feature type="transmembrane region" description="Helical" evidence="7">
    <location>
        <begin position="314"/>
        <end position="339"/>
    </location>
</feature>
<dbReference type="InterPro" id="IPR020846">
    <property type="entry name" value="MFS_dom"/>
</dbReference>
<organism evidence="9 10">
    <name type="scientific">Pichia kluyveri</name>
    <name type="common">Yeast</name>
    <dbReference type="NCBI Taxonomy" id="36015"/>
    <lineage>
        <taxon>Eukaryota</taxon>
        <taxon>Fungi</taxon>
        <taxon>Dikarya</taxon>
        <taxon>Ascomycota</taxon>
        <taxon>Saccharomycotina</taxon>
        <taxon>Pichiomycetes</taxon>
        <taxon>Pichiales</taxon>
        <taxon>Pichiaceae</taxon>
        <taxon>Pichia</taxon>
    </lineage>
</organism>
<dbReference type="PROSITE" id="PS50850">
    <property type="entry name" value="MFS"/>
    <property type="match status" value="1"/>
</dbReference>
<name>A0AAV5RBT6_PICKL</name>
<dbReference type="InterPro" id="IPR011701">
    <property type="entry name" value="MFS"/>
</dbReference>
<protein>
    <recommendedName>
        <fullName evidence="8">Major facilitator superfamily (MFS) profile domain-containing protein</fullName>
    </recommendedName>
</protein>
<feature type="domain" description="Major facilitator superfamily (MFS) profile" evidence="8">
    <location>
        <begin position="27"/>
        <end position="510"/>
    </location>
</feature>
<evidence type="ECO:0000313" key="10">
    <source>
        <dbReference type="Proteomes" id="UP001378960"/>
    </source>
</evidence>
<feature type="transmembrane region" description="Helical" evidence="7">
    <location>
        <begin position="345"/>
        <end position="365"/>
    </location>
</feature>
<accession>A0AAV5RBT6</accession>
<evidence type="ECO:0000256" key="7">
    <source>
        <dbReference type="SAM" id="Phobius"/>
    </source>
</evidence>
<evidence type="ECO:0000256" key="1">
    <source>
        <dbReference type="ARBA" id="ARBA00004141"/>
    </source>
</evidence>
<feature type="transmembrane region" description="Helical" evidence="7">
    <location>
        <begin position="157"/>
        <end position="178"/>
    </location>
</feature>
<feature type="region of interest" description="Disordered" evidence="6">
    <location>
        <begin position="530"/>
        <end position="570"/>
    </location>
</feature>
<evidence type="ECO:0000256" key="4">
    <source>
        <dbReference type="ARBA" id="ARBA00022989"/>
    </source>
</evidence>
<evidence type="ECO:0000313" key="9">
    <source>
        <dbReference type="EMBL" id="GMM48845.1"/>
    </source>
</evidence>
<proteinExistence type="predicted"/>
<feature type="transmembrane region" description="Helical" evidence="7">
    <location>
        <begin position="62"/>
        <end position="81"/>
    </location>
</feature>
<dbReference type="SUPFAM" id="SSF103473">
    <property type="entry name" value="MFS general substrate transporter"/>
    <property type="match status" value="1"/>
</dbReference>
<feature type="transmembrane region" description="Helical" evidence="7">
    <location>
        <begin position="377"/>
        <end position="394"/>
    </location>
</feature>
<dbReference type="EMBL" id="BTGB01000009">
    <property type="protein sequence ID" value="GMM48845.1"/>
    <property type="molecule type" value="Genomic_DNA"/>
</dbReference>
<dbReference type="Proteomes" id="UP001378960">
    <property type="component" value="Unassembled WGS sequence"/>
</dbReference>
<evidence type="ECO:0000256" key="2">
    <source>
        <dbReference type="ARBA" id="ARBA00022448"/>
    </source>
</evidence>
<keyword evidence="10" id="KW-1185">Reference proteome</keyword>
<dbReference type="GO" id="GO:0022857">
    <property type="term" value="F:transmembrane transporter activity"/>
    <property type="evidence" value="ECO:0007669"/>
    <property type="project" value="InterPro"/>
</dbReference>
<feature type="transmembrane region" description="Helical" evidence="7">
    <location>
        <begin position="128"/>
        <end position="145"/>
    </location>
</feature>
<gene>
    <name evidence="9" type="ORF">DAPK24_054430</name>
</gene>
<dbReference type="PANTHER" id="PTHR42718:SF9">
    <property type="entry name" value="MAJOR FACILITATOR SUPERFAMILY MULTIDRUG TRANSPORTER MFSC"/>
    <property type="match status" value="1"/>
</dbReference>
<keyword evidence="4 7" id="KW-1133">Transmembrane helix</keyword>
<evidence type="ECO:0000256" key="6">
    <source>
        <dbReference type="SAM" id="MobiDB-lite"/>
    </source>
</evidence>
<feature type="transmembrane region" description="Helical" evidence="7">
    <location>
        <begin position="24"/>
        <end position="50"/>
    </location>
</feature>
<comment type="caution">
    <text evidence="9">The sequence shown here is derived from an EMBL/GenBank/DDBJ whole genome shotgun (WGS) entry which is preliminary data.</text>
</comment>
<dbReference type="Gene3D" id="1.20.1720.10">
    <property type="entry name" value="Multidrug resistance protein D"/>
    <property type="match status" value="1"/>
</dbReference>
<dbReference type="Gene3D" id="1.20.1250.20">
    <property type="entry name" value="MFS general substrate transporter like domains"/>
    <property type="match status" value="1"/>
</dbReference>
<dbReference type="GO" id="GO:0016020">
    <property type="term" value="C:membrane"/>
    <property type="evidence" value="ECO:0007669"/>
    <property type="project" value="UniProtKB-SubCell"/>
</dbReference>
<evidence type="ECO:0000256" key="5">
    <source>
        <dbReference type="ARBA" id="ARBA00023136"/>
    </source>
</evidence>
<keyword evidence="2" id="KW-0813">Transport</keyword>
<feature type="transmembrane region" description="Helical" evidence="7">
    <location>
        <begin position="93"/>
        <end position="122"/>
    </location>
</feature>
<feature type="transmembrane region" description="Helical" evidence="7">
    <location>
        <begin position="486"/>
        <end position="506"/>
    </location>
</feature>
<dbReference type="PANTHER" id="PTHR42718">
    <property type="entry name" value="MAJOR FACILITATOR SUPERFAMILY MULTIDRUG TRANSPORTER MFSC"/>
    <property type="match status" value="1"/>
</dbReference>
<evidence type="ECO:0000256" key="3">
    <source>
        <dbReference type="ARBA" id="ARBA00022692"/>
    </source>
</evidence>